<feature type="region of interest" description="Disordered" evidence="1">
    <location>
        <begin position="610"/>
        <end position="773"/>
    </location>
</feature>
<sequence length="773" mass="83752">MHPSTPYPVSARTKSKSHTVSREMPFREITAKVNAISKSSQFSSQESVAEIKKMEEEQAQNRASKTPNSRRYSVASKFAGPKVDSNGNPDLQSKSKLTKRASSQGFTTESHIHAFSDQTSSSFSKGSSIMLSKSSVKGTSVQSSQTTISGQLRRQSLASGLVYKNHKSNMDVFKRSAPEIMKSGSTQPRSSKPRGVLLKSADYWIEQVKLAEEMELYGVSIGFFRLAIECGAEPIESLKEELIAFIRKFSMWSDTTQQLLQCYGVTIESQKSLFKQFMVPVASQSSLHVHVNINGDEHALDREIAQEPSEISSEAADAEPRIQQVAAKDKRVITVKDALAFEDVASVQNTSISGVAGPSVKTEEIVAMDAETITREVVSCIMSSIYHTSHDGSGRGENSLQRDENDIVFIPSGERLSSRATEVAAKCGDSVQPSVSDPSSSITEATSSDSFQSPKVWDMKTKEPISDLPAGHNEANLTQDNDSSDSGSASRVSGGEMCVSMDLVDTLSDDLQSSKPNRLSIEDDLQSSRPNRLSIEGIITHSSLKPYDDSALECANSMKINDENRAATESCDFLSSKSRQIDNDENVTSAKSEVTQALLKNAVSEIKADKTVYSSRKKRQNGKEKVATPADRKKTVSPSETTDKPAPRRLSIATPKSTPARIEAVSVSRSRGKGIISQPTKQGSEQSRYDVVEPDVNVATPMQDRRSEVGDGPNQVPSNISDVFGMRTTETPGFATPGSAGPRRSARLTKTSSASTPNSNSTPSLQKGSGIPR</sequence>
<gene>
    <name evidence="2" type="ORF">KP509_20G020000</name>
</gene>
<evidence type="ECO:0000313" key="2">
    <source>
        <dbReference type="EMBL" id="KAH7331203.1"/>
    </source>
</evidence>
<dbReference type="OrthoDB" id="1930709at2759"/>
<protein>
    <submittedName>
        <fullName evidence="2">Uncharacterized protein</fullName>
    </submittedName>
</protein>
<organism evidence="2 3">
    <name type="scientific">Ceratopteris richardii</name>
    <name type="common">Triangle waterfern</name>
    <dbReference type="NCBI Taxonomy" id="49495"/>
    <lineage>
        <taxon>Eukaryota</taxon>
        <taxon>Viridiplantae</taxon>
        <taxon>Streptophyta</taxon>
        <taxon>Embryophyta</taxon>
        <taxon>Tracheophyta</taxon>
        <taxon>Polypodiopsida</taxon>
        <taxon>Polypodiidae</taxon>
        <taxon>Polypodiales</taxon>
        <taxon>Pteridineae</taxon>
        <taxon>Pteridaceae</taxon>
        <taxon>Parkerioideae</taxon>
        <taxon>Ceratopteris</taxon>
    </lineage>
</organism>
<dbReference type="PANTHER" id="PTHR34468">
    <property type="entry name" value="MICROTUBULE-ASSOCIATED FUTSCH-LIKE PROTEIN"/>
    <property type="match status" value="1"/>
</dbReference>
<feature type="region of interest" description="Disordered" evidence="1">
    <location>
        <begin position="425"/>
        <end position="493"/>
    </location>
</feature>
<feature type="compositionally biased region" description="Low complexity" evidence="1">
    <location>
        <begin position="429"/>
        <end position="450"/>
    </location>
</feature>
<dbReference type="AlphaFoldDB" id="A0A8T2SH30"/>
<feature type="compositionally biased region" description="Basic and acidic residues" evidence="1">
    <location>
        <begin position="621"/>
        <end position="634"/>
    </location>
</feature>
<dbReference type="EMBL" id="CM035425">
    <property type="protein sequence ID" value="KAH7331203.1"/>
    <property type="molecule type" value="Genomic_DNA"/>
</dbReference>
<feature type="compositionally biased region" description="Polar residues" evidence="1">
    <location>
        <begin position="85"/>
        <end position="109"/>
    </location>
</feature>
<feature type="compositionally biased region" description="Low complexity" evidence="1">
    <location>
        <begin position="480"/>
        <end position="493"/>
    </location>
</feature>
<feature type="region of interest" description="Disordered" evidence="1">
    <location>
        <begin position="1"/>
        <end position="25"/>
    </location>
</feature>
<reference evidence="2" key="1">
    <citation type="submission" date="2021-08" db="EMBL/GenBank/DDBJ databases">
        <title>WGS assembly of Ceratopteris richardii.</title>
        <authorList>
            <person name="Marchant D.B."/>
            <person name="Chen G."/>
            <person name="Jenkins J."/>
            <person name="Shu S."/>
            <person name="Leebens-Mack J."/>
            <person name="Grimwood J."/>
            <person name="Schmutz J."/>
            <person name="Soltis P."/>
            <person name="Soltis D."/>
            <person name="Chen Z.-H."/>
        </authorList>
    </citation>
    <scope>NUCLEOTIDE SEQUENCE</scope>
    <source>
        <strain evidence="2">Whitten #5841</strain>
        <tissue evidence="2">Leaf</tissue>
    </source>
</reference>
<feature type="compositionally biased region" description="Low complexity" evidence="1">
    <location>
        <begin position="751"/>
        <end position="764"/>
    </location>
</feature>
<comment type="caution">
    <text evidence="2">The sequence shown here is derived from an EMBL/GenBank/DDBJ whole genome shotgun (WGS) entry which is preliminary data.</text>
</comment>
<feature type="region of interest" description="Disordered" evidence="1">
    <location>
        <begin position="37"/>
        <end position="110"/>
    </location>
</feature>
<accession>A0A8T2SH30</accession>
<feature type="compositionally biased region" description="Polar residues" evidence="1">
    <location>
        <begin position="60"/>
        <end position="71"/>
    </location>
</feature>
<name>A0A8T2SH30_CERRI</name>
<evidence type="ECO:0000256" key="1">
    <source>
        <dbReference type="SAM" id="MobiDB-lite"/>
    </source>
</evidence>
<feature type="compositionally biased region" description="Polar residues" evidence="1">
    <location>
        <begin position="677"/>
        <end position="686"/>
    </location>
</feature>
<dbReference type="PANTHER" id="PTHR34468:SF2">
    <property type="entry name" value="MICROTUBULE-ASSOCIATED FUTSCH-LIKE PROTEIN"/>
    <property type="match status" value="1"/>
</dbReference>
<keyword evidence="3" id="KW-1185">Reference proteome</keyword>
<dbReference type="Proteomes" id="UP000825935">
    <property type="component" value="Chromosome 20"/>
</dbReference>
<proteinExistence type="predicted"/>
<feature type="compositionally biased region" description="Low complexity" evidence="1">
    <location>
        <begin position="37"/>
        <end position="47"/>
    </location>
</feature>
<evidence type="ECO:0000313" key="3">
    <source>
        <dbReference type="Proteomes" id="UP000825935"/>
    </source>
</evidence>